<comment type="caution">
    <text evidence="1">The sequence shown here is derived from an EMBL/GenBank/DDBJ whole genome shotgun (WGS) entry which is preliminary data.</text>
</comment>
<protein>
    <submittedName>
        <fullName evidence="1">Uncharacterized protein</fullName>
    </submittedName>
</protein>
<evidence type="ECO:0000313" key="2">
    <source>
        <dbReference type="Proteomes" id="UP001443914"/>
    </source>
</evidence>
<sequence>MNLCFRKVRSSRIFGIMTLRMSFNDSLEVKWDEYVEILEEPLVTIDDDTDNIEDHPLCRNKSVCFVSPFTHRKSHWESSRDDVELVFDDEIREVSFEENCTNEHVEICPPKDRSLVVPLDDAPMSIPNISKFLHTSLLQYVCHLLKDPDGDVEVIFEHRDLEKSLLLVSVSIVYELYRMITNFYCHFSEFCAIIFDRLLRALSCSALNLLFDLS</sequence>
<dbReference type="Proteomes" id="UP001443914">
    <property type="component" value="Unassembled WGS sequence"/>
</dbReference>
<accession>A0AAW1KCR3</accession>
<name>A0AAW1KCR3_SAPOF</name>
<dbReference type="AlphaFoldDB" id="A0AAW1KCR3"/>
<proteinExistence type="predicted"/>
<dbReference type="EMBL" id="JBDFQZ010000006">
    <property type="protein sequence ID" value="KAK9714858.1"/>
    <property type="molecule type" value="Genomic_DNA"/>
</dbReference>
<keyword evidence="2" id="KW-1185">Reference proteome</keyword>
<evidence type="ECO:0000313" key="1">
    <source>
        <dbReference type="EMBL" id="KAK9714858.1"/>
    </source>
</evidence>
<reference evidence="1" key="1">
    <citation type="submission" date="2024-03" db="EMBL/GenBank/DDBJ databases">
        <title>WGS assembly of Saponaria officinalis var. Norfolk2.</title>
        <authorList>
            <person name="Jenkins J."/>
            <person name="Shu S."/>
            <person name="Grimwood J."/>
            <person name="Barry K."/>
            <person name="Goodstein D."/>
            <person name="Schmutz J."/>
            <person name="Leebens-Mack J."/>
            <person name="Osbourn A."/>
        </authorList>
    </citation>
    <scope>NUCLEOTIDE SEQUENCE [LARGE SCALE GENOMIC DNA]</scope>
    <source>
        <strain evidence="1">JIC</strain>
    </source>
</reference>
<gene>
    <name evidence="1" type="ORF">RND81_06G125500</name>
</gene>
<organism evidence="1 2">
    <name type="scientific">Saponaria officinalis</name>
    <name type="common">Common soapwort</name>
    <name type="synonym">Lychnis saponaria</name>
    <dbReference type="NCBI Taxonomy" id="3572"/>
    <lineage>
        <taxon>Eukaryota</taxon>
        <taxon>Viridiplantae</taxon>
        <taxon>Streptophyta</taxon>
        <taxon>Embryophyta</taxon>
        <taxon>Tracheophyta</taxon>
        <taxon>Spermatophyta</taxon>
        <taxon>Magnoliopsida</taxon>
        <taxon>eudicotyledons</taxon>
        <taxon>Gunneridae</taxon>
        <taxon>Pentapetalae</taxon>
        <taxon>Caryophyllales</taxon>
        <taxon>Caryophyllaceae</taxon>
        <taxon>Caryophylleae</taxon>
        <taxon>Saponaria</taxon>
    </lineage>
</organism>